<dbReference type="SUPFAM" id="SSF54534">
    <property type="entry name" value="FKBP-like"/>
    <property type="match status" value="1"/>
</dbReference>
<dbReference type="GO" id="GO:0005829">
    <property type="term" value="C:cytosol"/>
    <property type="evidence" value="ECO:0007669"/>
    <property type="project" value="TreeGrafter"/>
</dbReference>
<comment type="catalytic activity">
    <reaction evidence="1 5">
        <text>[protein]-peptidylproline (omega=180) = [protein]-peptidylproline (omega=0)</text>
        <dbReference type="Rhea" id="RHEA:16237"/>
        <dbReference type="Rhea" id="RHEA-COMP:10747"/>
        <dbReference type="Rhea" id="RHEA-COMP:10748"/>
        <dbReference type="ChEBI" id="CHEBI:83833"/>
        <dbReference type="ChEBI" id="CHEBI:83834"/>
        <dbReference type="EC" id="5.2.1.8"/>
    </reaction>
</comment>
<feature type="domain" description="PpiC" evidence="6">
    <location>
        <begin position="4"/>
        <end position="117"/>
    </location>
</feature>
<dbReference type="RefSeq" id="XP_029239884.1">
    <property type="nucleotide sequence ID" value="XM_029380258.1"/>
</dbReference>
<dbReference type="GO" id="GO:0005634">
    <property type="term" value="C:nucleus"/>
    <property type="evidence" value="ECO:0007669"/>
    <property type="project" value="TreeGrafter"/>
</dbReference>
<evidence type="ECO:0000259" key="6">
    <source>
        <dbReference type="PROSITE" id="PS50198"/>
    </source>
</evidence>
<dbReference type="GO" id="GO:0003755">
    <property type="term" value="F:peptidyl-prolyl cis-trans isomerase activity"/>
    <property type="evidence" value="ECO:0007669"/>
    <property type="project" value="UniProtKB-UniRule"/>
</dbReference>
<name>A0A422NPX4_TRYRA</name>
<dbReference type="FunFam" id="3.10.50.40:FF:000010">
    <property type="entry name" value="Peptidyl-prolyl cis-trans isomerase Pin1"/>
    <property type="match status" value="1"/>
</dbReference>
<dbReference type="InterPro" id="IPR051370">
    <property type="entry name" value="PPIase_Pin1"/>
</dbReference>
<keyword evidence="2 4" id="KW-0697">Rotamase</keyword>
<protein>
    <recommendedName>
        <fullName evidence="5">Peptidyl-prolyl cis-trans isomerase</fullName>
        <ecNumber evidence="5">5.2.1.8</ecNumber>
    </recommendedName>
</protein>
<dbReference type="EC" id="5.2.1.8" evidence="5"/>
<evidence type="ECO:0000256" key="3">
    <source>
        <dbReference type="ARBA" id="ARBA00023235"/>
    </source>
</evidence>
<dbReference type="InterPro" id="IPR046357">
    <property type="entry name" value="PPIase_dom_sf"/>
</dbReference>
<dbReference type="Gene3D" id="3.10.50.40">
    <property type="match status" value="1"/>
</dbReference>
<comment type="caution">
    <text evidence="7">The sequence shown here is derived from an EMBL/GenBank/DDBJ whole genome shotgun (WGS) entry which is preliminary data.</text>
</comment>
<evidence type="ECO:0000256" key="1">
    <source>
        <dbReference type="ARBA" id="ARBA00000971"/>
    </source>
</evidence>
<dbReference type="InterPro" id="IPR000297">
    <property type="entry name" value="PPIase_PpiC"/>
</dbReference>
<gene>
    <name evidence="7" type="ORF">TraAM80_03282</name>
</gene>
<evidence type="ECO:0000313" key="7">
    <source>
        <dbReference type="EMBL" id="RNF07538.1"/>
    </source>
</evidence>
<keyword evidence="8" id="KW-1185">Reference proteome</keyword>
<dbReference type="GeneID" id="40327215"/>
<evidence type="ECO:0000256" key="5">
    <source>
        <dbReference type="RuleBase" id="RU363014"/>
    </source>
</evidence>
<evidence type="ECO:0000313" key="8">
    <source>
        <dbReference type="Proteomes" id="UP000283634"/>
    </source>
</evidence>
<evidence type="ECO:0000256" key="2">
    <source>
        <dbReference type="ARBA" id="ARBA00023110"/>
    </source>
</evidence>
<keyword evidence="3 4" id="KW-0413">Isomerase</keyword>
<dbReference type="AlphaFoldDB" id="A0A422NPX4"/>
<organism evidence="7 8">
    <name type="scientific">Trypanosoma rangeli</name>
    <dbReference type="NCBI Taxonomy" id="5698"/>
    <lineage>
        <taxon>Eukaryota</taxon>
        <taxon>Discoba</taxon>
        <taxon>Euglenozoa</taxon>
        <taxon>Kinetoplastea</taxon>
        <taxon>Metakinetoplastina</taxon>
        <taxon>Trypanosomatida</taxon>
        <taxon>Trypanosomatidae</taxon>
        <taxon>Trypanosoma</taxon>
        <taxon>Herpetosoma</taxon>
    </lineage>
</organism>
<proteinExistence type="predicted"/>
<evidence type="ECO:0000256" key="4">
    <source>
        <dbReference type="PROSITE-ProRule" id="PRU00278"/>
    </source>
</evidence>
<dbReference type="Proteomes" id="UP000283634">
    <property type="component" value="Unassembled WGS sequence"/>
</dbReference>
<dbReference type="PROSITE" id="PS50198">
    <property type="entry name" value="PPIC_PPIASE_2"/>
    <property type="match status" value="1"/>
</dbReference>
<dbReference type="OMA" id="DEVQCLH"/>
<reference evidence="7 8" key="1">
    <citation type="journal article" date="2018" name="BMC Genomics">
        <title>Genomic comparison of Trypanosoma conorhini and Trypanosoma rangeli to Trypanosoma cruzi strains of high and low virulence.</title>
        <authorList>
            <person name="Bradwell K.R."/>
            <person name="Koparde V.N."/>
            <person name="Matveyev A.V."/>
            <person name="Serrano M.G."/>
            <person name="Alves J.M."/>
            <person name="Parikh H."/>
            <person name="Huang B."/>
            <person name="Lee V."/>
            <person name="Espinosa-Alvarez O."/>
            <person name="Ortiz P.A."/>
            <person name="Costa-Martins A.G."/>
            <person name="Teixeira M.M."/>
            <person name="Buck G.A."/>
        </authorList>
    </citation>
    <scope>NUCLEOTIDE SEQUENCE [LARGE SCALE GENOMIC DNA]</scope>
    <source>
        <strain evidence="7 8">AM80</strain>
    </source>
</reference>
<dbReference type="EMBL" id="MKGL01000084">
    <property type="protein sequence ID" value="RNF07538.1"/>
    <property type="molecule type" value="Genomic_DNA"/>
</dbReference>
<dbReference type="Pfam" id="PF00639">
    <property type="entry name" value="Rotamase"/>
    <property type="match status" value="1"/>
</dbReference>
<accession>A0A422NPX4</accession>
<dbReference type="PANTHER" id="PTHR10657">
    <property type="entry name" value="PEPTIDYL-PROLYL CIS-TRANS ISOMERASE"/>
    <property type="match status" value="1"/>
</dbReference>
<dbReference type="PANTHER" id="PTHR10657:SF4">
    <property type="entry name" value="PEPTIDYL-PROLYL CIS-TRANS ISOMERASE-RELATED"/>
    <property type="match status" value="1"/>
</dbReference>
<sequence>MGDNGKLRAAHLLVKFSGSRNPVSRRTGKSTANISYDAALAELKQWAKKISDGQMTFEDAARQRSDCGSYSSGGDLNYFGPGEMMKPFEDAVRSLRIGEVSGVVQTDSGLHIIKRLA</sequence>
<dbReference type="OrthoDB" id="2530521at2759"/>